<evidence type="ECO:0000313" key="2">
    <source>
        <dbReference type="Proteomes" id="UP000308600"/>
    </source>
</evidence>
<dbReference type="EMBL" id="ML208312">
    <property type="protein sequence ID" value="TFK70508.1"/>
    <property type="molecule type" value="Genomic_DNA"/>
</dbReference>
<organism evidence="1 2">
    <name type="scientific">Pluteus cervinus</name>
    <dbReference type="NCBI Taxonomy" id="181527"/>
    <lineage>
        <taxon>Eukaryota</taxon>
        <taxon>Fungi</taxon>
        <taxon>Dikarya</taxon>
        <taxon>Basidiomycota</taxon>
        <taxon>Agaricomycotina</taxon>
        <taxon>Agaricomycetes</taxon>
        <taxon>Agaricomycetidae</taxon>
        <taxon>Agaricales</taxon>
        <taxon>Pluteineae</taxon>
        <taxon>Pluteaceae</taxon>
        <taxon>Pluteus</taxon>
    </lineage>
</organism>
<protein>
    <submittedName>
        <fullName evidence="1">Uncharacterized protein</fullName>
    </submittedName>
</protein>
<name>A0ACD3AWY2_9AGAR</name>
<reference evidence="1 2" key="1">
    <citation type="journal article" date="2019" name="Nat. Ecol. Evol.">
        <title>Megaphylogeny resolves global patterns of mushroom evolution.</title>
        <authorList>
            <person name="Varga T."/>
            <person name="Krizsan K."/>
            <person name="Foldi C."/>
            <person name="Dima B."/>
            <person name="Sanchez-Garcia M."/>
            <person name="Sanchez-Ramirez S."/>
            <person name="Szollosi G.J."/>
            <person name="Szarkandi J.G."/>
            <person name="Papp V."/>
            <person name="Albert L."/>
            <person name="Andreopoulos W."/>
            <person name="Angelini C."/>
            <person name="Antonin V."/>
            <person name="Barry K.W."/>
            <person name="Bougher N.L."/>
            <person name="Buchanan P."/>
            <person name="Buyck B."/>
            <person name="Bense V."/>
            <person name="Catcheside P."/>
            <person name="Chovatia M."/>
            <person name="Cooper J."/>
            <person name="Damon W."/>
            <person name="Desjardin D."/>
            <person name="Finy P."/>
            <person name="Geml J."/>
            <person name="Haridas S."/>
            <person name="Hughes K."/>
            <person name="Justo A."/>
            <person name="Karasinski D."/>
            <person name="Kautmanova I."/>
            <person name="Kiss B."/>
            <person name="Kocsube S."/>
            <person name="Kotiranta H."/>
            <person name="LaButti K.M."/>
            <person name="Lechner B.E."/>
            <person name="Liimatainen K."/>
            <person name="Lipzen A."/>
            <person name="Lukacs Z."/>
            <person name="Mihaltcheva S."/>
            <person name="Morgado L.N."/>
            <person name="Niskanen T."/>
            <person name="Noordeloos M.E."/>
            <person name="Ohm R.A."/>
            <person name="Ortiz-Santana B."/>
            <person name="Ovrebo C."/>
            <person name="Racz N."/>
            <person name="Riley R."/>
            <person name="Savchenko A."/>
            <person name="Shiryaev A."/>
            <person name="Soop K."/>
            <person name="Spirin V."/>
            <person name="Szebenyi C."/>
            <person name="Tomsovsky M."/>
            <person name="Tulloss R.E."/>
            <person name="Uehling J."/>
            <person name="Grigoriev I.V."/>
            <person name="Vagvolgyi C."/>
            <person name="Papp T."/>
            <person name="Martin F.M."/>
            <person name="Miettinen O."/>
            <person name="Hibbett D.S."/>
            <person name="Nagy L.G."/>
        </authorList>
    </citation>
    <scope>NUCLEOTIDE SEQUENCE [LARGE SCALE GENOMIC DNA]</scope>
    <source>
        <strain evidence="1 2">NL-1719</strain>
    </source>
</reference>
<accession>A0ACD3AWY2</accession>
<evidence type="ECO:0000313" key="1">
    <source>
        <dbReference type="EMBL" id="TFK70508.1"/>
    </source>
</evidence>
<gene>
    <name evidence="1" type="ORF">BDN72DRAFT_536505</name>
</gene>
<proteinExistence type="predicted"/>
<keyword evidence="2" id="KW-1185">Reference proteome</keyword>
<sequence>MHTLTTQPTSHIVKYAYPHAYSTQPTQRTSHTVSMYTTQSSCTVKYAYPYAYSTQPTQHASHSVEYAYRIRLRSPTDTLEYAYLSAYYLPNLHTPPTVKYTYPYTYPYASSHMHTDRATPFTAYTYLYVYTYLT</sequence>
<dbReference type="Proteomes" id="UP000308600">
    <property type="component" value="Unassembled WGS sequence"/>
</dbReference>